<gene>
    <name evidence="2" type="ORF">AB1Y20_005141</name>
</gene>
<feature type="transmembrane region" description="Helical" evidence="1">
    <location>
        <begin position="129"/>
        <end position="148"/>
    </location>
</feature>
<dbReference type="EMBL" id="JBGBPQ010000013">
    <property type="protein sequence ID" value="KAL1511856.1"/>
    <property type="molecule type" value="Genomic_DNA"/>
</dbReference>
<evidence type="ECO:0000313" key="3">
    <source>
        <dbReference type="Proteomes" id="UP001515480"/>
    </source>
</evidence>
<comment type="caution">
    <text evidence="2">The sequence shown here is derived from an EMBL/GenBank/DDBJ whole genome shotgun (WGS) entry which is preliminary data.</text>
</comment>
<protein>
    <submittedName>
        <fullName evidence="2">Uncharacterized protein</fullName>
    </submittedName>
</protein>
<evidence type="ECO:0000256" key="1">
    <source>
        <dbReference type="SAM" id="Phobius"/>
    </source>
</evidence>
<keyword evidence="3" id="KW-1185">Reference proteome</keyword>
<name>A0AB34J4K3_PRYPA</name>
<feature type="transmembrane region" description="Helical" evidence="1">
    <location>
        <begin position="79"/>
        <end position="100"/>
    </location>
</feature>
<feature type="transmembrane region" description="Helical" evidence="1">
    <location>
        <begin position="50"/>
        <end position="67"/>
    </location>
</feature>
<reference evidence="2 3" key="1">
    <citation type="journal article" date="2024" name="Science">
        <title>Giant polyketide synthase enzymes in the biosynthesis of giant marine polyether toxins.</title>
        <authorList>
            <person name="Fallon T.R."/>
            <person name="Shende V.V."/>
            <person name="Wierzbicki I.H."/>
            <person name="Pendleton A.L."/>
            <person name="Watervoot N.F."/>
            <person name="Auber R.P."/>
            <person name="Gonzalez D.J."/>
            <person name="Wisecaver J.H."/>
            <person name="Moore B.S."/>
        </authorList>
    </citation>
    <scope>NUCLEOTIDE SEQUENCE [LARGE SCALE GENOMIC DNA]</scope>
    <source>
        <strain evidence="2 3">12B1</strain>
    </source>
</reference>
<dbReference type="Proteomes" id="UP001515480">
    <property type="component" value="Unassembled WGS sequence"/>
</dbReference>
<keyword evidence="1" id="KW-1133">Transmembrane helix</keyword>
<dbReference type="AlphaFoldDB" id="A0AB34J4K3"/>
<keyword evidence="1" id="KW-0472">Membrane</keyword>
<organism evidence="2 3">
    <name type="scientific">Prymnesium parvum</name>
    <name type="common">Toxic golden alga</name>
    <dbReference type="NCBI Taxonomy" id="97485"/>
    <lineage>
        <taxon>Eukaryota</taxon>
        <taxon>Haptista</taxon>
        <taxon>Haptophyta</taxon>
        <taxon>Prymnesiophyceae</taxon>
        <taxon>Prymnesiales</taxon>
        <taxon>Prymnesiaceae</taxon>
        <taxon>Prymnesium</taxon>
    </lineage>
</organism>
<keyword evidence="1" id="KW-0812">Transmembrane</keyword>
<evidence type="ECO:0000313" key="2">
    <source>
        <dbReference type="EMBL" id="KAL1511856.1"/>
    </source>
</evidence>
<accession>A0AB34J4K3</accession>
<sequence>METLTSRREVLHFFSRPAFALASLITGYRALKSSSSSSPHPTRRSDLERAGLLAMGVSGAAGVLAVLRRQGGFSWLSHSYESVAWVSAFGGISVAAALTACGATPGAPLLGTSAGCAVAATAGERLGSVVGRALLGPVIVGGLASAWLATSTGETRYDQAWQYSGLVLLPVLHLCPPVYTGNWSGLISIIWFVAAALCATVTEGGEIAGVEITPAFATDCLVALGTRSLISVYIKRRPICHY</sequence>
<proteinExistence type="predicted"/>